<proteinExistence type="predicted"/>
<dbReference type="RefSeq" id="WP_092392774.1">
    <property type="nucleotide sequence ID" value="NZ_JBANDC010000036.1"/>
</dbReference>
<dbReference type="Pfam" id="PF00403">
    <property type="entry name" value="HMA"/>
    <property type="match status" value="1"/>
</dbReference>
<dbReference type="InterPro" id="IPR006121">
    <property type="entry name" value="HMA_dom"/>
</dbReference>
<feature type="domain" description="HMA" evidence="1">
    <location>
        <begin position="1"/>
        <end position="63"/>
    </location>
</feature>
<keyword evidence="3" id="KW-1185">Reference proteome</keyword>
<dbReference type="PROSITE" id="PS50846">
    <property type="entry name" value="HMA_2"/>
    <property type="match status" value="1"/>
</dbReference>
<dbReference type="InterPro" id="IPR036163">
    <property type="entry name" value="HMA_dom_sf"/>
</dbReference>
<name>A0ABU9Q3R0_9BURK</name>
<dbReference type="Proteomes" id="UP001495910">
    <property type="component" value="Unassembled WGS sequence"/>
</dbReference>
<sequence>MIEFNVQDMTCGHCAGRITKAINGVDADAKVEIKIEGRTVLVDSKASVAELAAAISDAGYTPKVA</sequence>
<evidence type="ECO:0000313" key="3">
    <source>
        <dbReference type="Proteomes" id="UP001495910"/>
    </source>
</evidence>
<comment type="caution">
    <text evidence="2">The sequence shown here is derived from an EMBL/GenBank/DDBJ whole genome shotgun (WGS) entry which is preliminary data.</text>
</comment>
<dbReference type="SUPFAM" id="SSF55008">
    <property type="entry name" value="HMA, heavy metal-associated domain"/>
    <property type="match status" value="1"/>
</dbReference>
<reference evidence="2 3" key="1">
    <citation type="submission" date="2024-02" db="EMBL/GenBank/DDBJ databases">
        <title>Draft genome sequence of Collimonas sp. strain H4R21, an effective mineral-weathering bacterial strain isolated from the beech rhizosphere.</title>
        <authorList>
            <person name="Morin E."/>
            <person name="Uroz S."/>
            <person name="Leveau J.H.J."/>
            <person name="Kumar R."/>
            <person name="Rey M.W."/>
            <person name="Pham J."/>
        </authorList>
    </citation>
    <scope>NUCLEOTIDE SEQUENCE [LARGE SCALE GENOMIC DNA]</scope>
    <source>
        <strain evidence="2 3">H4R21</strain>
    </source>
</reference>
<evidence type="ECO:0000259" key="1">
    <source>
        <dbReference type="PROSITE" id="PS50846"/>
    </source>
</evidence>
<protein>
    <submittedName>
        <fullName evidence="2">Heavy-metal-associated domain-containing protein</fullName>
    </submittedName>
</protein>
<dbReference type="CDD" id="cd00371">
    <property type="entry name" value="HMA"/>
    <property type="match status" value="1"/>
</dbReference>
<organism evidence="2 3">
    <name type="scientific">Collimonas rhizosphaerae</name>
    <dbReference type="NCBI Taxonomy" id="3126357"/>
    <lineage>
        <taxon>Bacteria</taxon>
        <taxon>Pseudomonadati</taxon>
        <taxon>Pseudomonadota</taxon>
        <taxon>Betaproteobacteria</taxon>
        <taxon>Burkholderiales</taxon>
        <taxon>Oxalobacteraceae</taxon>
        <taxon>Collimonas</taxon>
    </lineage>
</organism>
<accession>A0ABU9Q3R0</accession>
<evidence type="ECO:0000313" key="2">
    <source>
        <dbReference type="EMBL" id="MEM4990840.1"/>
    </source>
</evidence>
<dbReference type="Gene3D" id="3.30.70.100">
    <property type="match status" value="1"/>
</dbReference>
<dbReference type="EMBL" id="JBANDC010000036">
    <property type="protein sequence ID" value="MEM4990840.1"/>
    <property type="molecule type" value="Genomic_DNA"/>
</dbReference>
<gene>
    <name evidence="2" type="ORF">V8G57_25870</name>
</gene>